<dbReference type="InterPro" id="IPR051459">
    <property type="entry name" value="Cytochrome_c-type_DH"/>
</dbReference>
<comment type="cofactor">
    <cofactor evidence="4">
        <name>heme c</name>
        <dbReference type="ChEBI" id="CHEBI:61717"/>
    </cofactor>
    <text evidence="4">Binds 3 heme c groups covalently per subunit.</text>
</comment>
<dbReference type="AlphaFoldDB" id="A0AAE3SZ69"/>
<evidence type="ECO:0000256" key="1">
    <source>
        <dbReference type="ARBA" id="ARBA00022617"/>
    </source>
</evidence>
<feature type="domain" description="Cytochrome c" evidence="6">
    <location>
        <begin position="329"/>
        <end position="419"/>
    </location>
</feature>
<feature type="binding site" description="covalent" evidence="4">
    <location>
        <position position="342"/>
    </location>
    <ligand>
        <name>heme c</name>
        <dbReference type="ChEBI" id="CHEBI:61717"/>
        <label>3</label>
    </ligand>
</feature>
<sequence>MSRTRAWRRLGRAAVGLVLLMGAAAAGVWWLNVRGEAPIADPAPAFAASAAQVERGRYLALAGNCAGCHTAPGGAAYAGGVGIATPFGTVYAGNLTPDEATGLGRWSADHFWRALHHGRSRDGRLLTPAFPYTSYTQLQREDSDALYAWLRTLPAVSQPNRQQGLRFPYNTQAALAVWRALYFRAASFEPVPSQSAQWNRGAYLVGGLGHCMACHGPRNALGAPEAARPGEVGGGGLLADQGWYAPALDDSREAGVMRWREDDVVALLRDGRNAHAGVSGPMAEVVYRSTQHLSDADLRAMAGYLRTLPDRAAAAPAPPPAPASPAPEGQMLRGERIYAQQCAWCHGAQGQGQSGAFPPLAGNRALNMAGTRNLVQMLRQGGYLPATAGNPRPHGMPPFGHALEDADIADVLTYVRGSWGNRGAALTLGDVARR</sequence>
<feature type="binding site" description="covalent" evidence="4">
    <location>
        <position position="65"/>
    </location>
    <ligand>
        <name>heme c</name>
        <dbReference type="ChEBI" id="CHEBI:61717"/>
        <label>1</label>
    </ligand>
</feature>
<dbReference type="Proteomes" id="UP001212602">
    <property type="component" value="Unassembled WGS sequence"/>
</dbReference>
<reference evidence="7" key="1">
    <citation type="submission" date="2023-01" db="EMBL/GenBank/DDBJ databases">
        <title>Xenophilus mangrovi sp. nov., isolated from soil of Mangrove nature reserve.</title>
        <authorList>
            <person name="Xu S."/>
            <person name="Liu Z."/>
            <person name="Xu Y."/>
        </authorList>
    </citation>
    <scope>NUCLEOTIDE SEQUENCE</scope>
    <source>
        <strain evidence="7">YW8</strain>
    </source>
</reference>
<dbReference type="Pfam" id="PF00034">
    <property type="entry name" value="Cytochrom_C"/>
    <property type="match status" value="1"/>
</dbReference>
<dbReference type="GO" id="GO:0005506">
    <property type="term" value="F:iron ion binding"/>
    <property type="evidence" value="ECO:0007669"/>
    <property type="project" value="InterPro"/>
</dbReference>
<dbReference type="InterPro" id="IPR014353">
    <property type="entry name" value="Membr-bd_ADH_cyt_c"/>
</dbReference>
<dbReference type="Pfam" id="PF13442">
    <property type="entry name" value="Cytochrome_CBB3"/>
    <property type="match status" value="1"/>
</dbReference>
<feature type="domain" description="Cytochrome c" evidence="6">
    <location>
        <begin position="51"/>
        <end position="154"/>
    </location>
</feature>
<gene>
    <name evidence="7" type="ORF">PGB34_01270</name>
</gene>
<keyword evidence="3 5" id="KW-0408">Iron</keyword>
<evidence type="ECO:0000256" key="2">
    <source>
        <dbReference type="ARBA" id="ARBA00022723"/>
    </source>
</evidence>
<dbReference type="GO" id="GO:0009055">
    <property type="term" value="F:electron transfer activity"/>
    <property type="evidence" value="ECO:0007669"/>
    <property type="project" value="InterPro"/>
</dbReference>
<dbReference type="PIRSF" id="PIRSF000018">
    <property type="entry name" value="Mb_ADH_cyt_c"/>
    <property type="match status" value="1"/>
</dbReference>
<feature type="binding site" description="covalent" evidence="4">
    <location>
        <position position="68"/>
    </location>
    <ligand>
        <name>heme c</name>
        <dbReference type="ChEBI" id="CHEBI:61717"/>
        <label>1</label>
    </ligand>
</feature>
<dbReference type="InterPro" id="IPR036909">
    <property type="entry name" value="Cyt_c-like_dom_sf"/>
</dbReference>
<feature type="binding site" description="axial binding residue" evidence="5">
    <location>
        <position position="346"/>
    </location>
    <ligand>
        <name>heme c</name>
        <dbReference type="ChEBI" id="CHEBI:61717"/>
        <label>3</label>
    </ligand>
    <ligandPart>
        <name>Fe</name>
        <dbReference type="ChEBI" id="CHEBI:18248"/>
    </ligandPart>
</feature>
<dbReference type="InterPro" id="IPR009056">
    <property type="entry name" value="Cyt_c-like_dom"/>
</dbReference>
<dbReference type="EMBL" id="JAQIPB010000001">
    <property type="protein sequence ID" value="MDA7414982.1"/>
    <property type="molecule type" value="Genomic_DNA"/>
</dbReference>
<dbReference type="RefSeq" id="WP_271426252.1">
    <property type="nucleotide sequence ID" value="NZ_JAQIPB010000001.1"/>
</dbReference>
<evidence type="ECO:0000259" key="6">
    <source>
        <dbReference type="PROSITE" id="PS51007"/>
    </source>
</evidence>
<feature type="binding site" description="covalent" evidence="4">
    <location>
        <position position="214"/>
    </location>
    <ligand>
        <name>heme c</name>
        <dbReference type="ChEBI" id="CHEBI:61717"/>
        <label>2</label>
    </ligand>
</feature>
<dbReference type="SUPFAM" id="SSF46626">
    <property type="entry name" value="Cytochrome c"/>
    <property type="match status" value="3"/>
</dbReference>
<dbReference type="Gene3D" id="1.10.760.10">
    <property type="entry name" value="Cytochrome c-like domain"/>
    <property type="match status" value="3"/>
</dbReference>
<feature type="binding site" description="axial binding residue" evidence="5">
    <location>
        <position position="215"/>
    </location>
    <ligand>
        <name>heme c</name>
        <dbReference type="ChEBI" id="CHEBI:61717"/>
        <label>2</label>
    </ligand>
    <ligandPart>
        <name>Fe</name>
        <dbReference type="ChEBI" id="CHEBI:18248"/>
    </ligandPart>
</feature>
<evidence type="ECO:0000256" key="4">
    <source>
        <dbReference type="PIRSR" id="PIRSR000018-50"/>
    </source>
</evidence>
<evidence type="ECO:0000313" key="7">
    <source>
        <dbReference type="EMBL" id="MDA7414982.1"/>
    </source>
</evidence>
<dbReference type="PROSITE" id="PS51007">
    <property type="entry name" value="CYTC"/>
    <property type="match status" value="3"/>
</dbReference>
<organism evidence="7 8">
    <name type="scientific">Xenophilus arseniciresistens</name>
    <dbReference type="NCBI Taxonomy" id="1283306"/>
    <lineage>
        <taxon>Bacteria</taxon>
        <taxon>Pseudomonadati</taxon>
        <taxon>Pseudomonadota</taxon>
        <taxon>Betaproteobacteria</taxon>
        <taxon>Burkholderiales</taxon>
        <taxon>Comamonadaceae</taxon>
        <taxon>Xenophilus</taxon>
    </lineage>
</organism>
<protein>
    <submittedName>
        <fullName evidence="7">Cytochrome c</fullName>
    </submittedName>
</protein>
<feature type="binding site" description="axial binding residue" evidence="5">
    <location>
        <position position="69"/>
    </location>
    <ligand>
        <name>heme c</name>
        <dbReference type="ChEBI" id="CHEBI:61717"/>
        <label>1</label>
    </ligand>
    <ligandPart>
        <name>Fe</name>
        <dbReference type="ChEBI" id="CHEBI:18248"/>
    </ligandPart>
</feature>
<accession>A0AAE3SZ69</accession>
<dbReference type="PANTHER" id="PTHR35008">
    <property type="entry name" value="BLL4482 PROTEIN-RELATED"/>
    <property type="match status" value="1"/>
</dbReference>
<evidence type="ECO:0000313" key="8">
    <source>
        <dbReference type="Proteomes" id="UP001212602"/>
    </source>
</evidence>
<dbReference type="PANTHER" id="PTHR35008:SF4">
    <property type="entry name" value="BLL4482 PROTEIN"/>
    <property type="match status" value="1"/>
</dbReference>
<dbReference type="GO" id="GO:0016614">
    <property type="term" value="F:oxidoreductase activity, acting on CH-OH group of donors"/>
    <property type="evidence" value="ECO:0007669"/>
    <property type="project" value="InterPro"/>
</dbReference>
<keyword evidence="2 5" id="KW-0479">Metal-binding</keyword>
<keyword evidence="8" id="KW-1185">Reference proteome</keyword>
<proteinExistence type="predicted"/>
<name>A0AAE3SZ69_9BURK</name>
<evidence type="ECO:0000256" key="5">
    <source>
        <dbReference type="PIRSR" id="PIRSR000018-51"/>
    </source>
</evidence>
<comment type="caution">
    <text evidence="7">The sequence shown here is derived from an EMBL/GenBank/DDBJ whole genome shotgun (WGS) entry which is preliminary data.</text>
</comment>
<dbReference type="GO" id="GO:0020037">
    <property type="term" value="F:heme binding"/>
    <property type="evidence" value="ECO:0007669"/>
    <property type="project" value="InterPro"/>
</dbReference>
<dbReference type="GO" id="GO:0016020">
    <property type="term" value="C:membrane"/>
    <property type="evidence" value="ECO:0007669"/>
    <property type="project" value="InterPro"/>
</dbReference>
<evidence type="ECO:0000256" key="3">
    <source>
        <dbReference type="ARBA" id="ARBA00023004"/>
    </source>
</evidence>
<keyword evidence="1 4" id="KW-0349">Heme</keyword>
<feature type="binding site" description="covalent" evidence="4">
    <location>
        <position position="211"/>
    </location>
    <ligand>
        <name>heme c</name>
        <dbReference type="ChEBI" id="CHEBI:61717"/>
        <label>2</label>
    </ligand>
</feature>
<feature type="domain" description="Cytochrome c" evidence="6">
    <location>
        <begin position="196"/>
        <end position="309"/>
    </location>
</feature>
<feature type="binding site" description="covalent" evidence="4">
    <location>
        <position position="345"/>
    </location>
    <ligand>
        <name>heme c</name>
        <dbReference type="ChEBI" id="CHEBI:61717"/>
        <label>3</label>
    </ligand>
</feature>